<reference evidence="1 2" key="1">
    <citation type="submission" date="2020-04" db="EMBL/GenBank/DDBJ databases">
        <authorList>
            <person name="Depoorter E."/>
        </authorList>
    </citation>
    <scope>NUCLEOTIDE SEQUENCE [LARGE SCALE GENOMIC DNA]</scope>
    <source>
        <strain evidence="1 2">BCC0217</strain>
    </source>
</reference>
<name>A0A6J5JKG7_9BURK</name>
<organism evidence="1 2">
    <name type="scientific">Burkholderia aenigmatica</name>
    <dbReference type="NCBI Taxonomy" id="2015348"/>
    <lineage>
        <taxon>Bacteria</taxon>
        <taxon>Pseudomonadati</taxon>
        <taxon>Pseudomonadota</taxon>
        <taxon>Betaproteobacteria</taxon>
        <taxon>Burkholderiales</taxon>
        <taxon>Burkholderiaceae</taxon>
        <taxon>Burkholderia</taxon>
        <taxon>Burkholderia cepacia complex</taxon>
    </lineage>
</organism>
<dbReference type="RefSeq" id="WP_175223132.1">
    <property type="nucleotide sequence ID" value="NZ_CABWIL020000032.1"/>
</dbReference>
<dbReference type="Proteomes" id="UP000494301">
    <property type="component" value="Unassembled WGS sequence"/>
</dbReference>
<accession>A0A6J5JKG7</accession>
<proteinExistence type="predicted"/>
<sequence>MTIIKITGFSGEIPRLVPRLLPDAAAQNATNARLESGGLSPYRKPKFITRIDSIIAGQIKTIYRNGDTWMAWDKVVYVAPGPVAADRLYVMGDGAPKMIVGSTTYPLAVPMPSAALTATVSGTGTGDVASRVYVYTFVTVFGEESEPSAVSSEVNWQAGQTVTLSGFQAAPAGRNITKQRIYRSQTSLSGTDLYFIVERDASADSFVDNVPLTDQNEPLPSLEWNAPPDDLTGLISLPNGMMAAFRGKELWLCEPWRPHAWPQKYVLTMDYNVVALGAYGTTIVVATDGQPYIVSGASPDAMSEEKLELNLPCINPRGLVDLGYAIAYPSHDGLVVASSSGARVVTDQLMTRDDWLKTAPGRFVSGQFFGRYLASYEYIDPAGVARRGSFIIDLTGQEAFLHRTNYKADATFYDIGEGKLYLCIGQDIYEWDALDSENEILVWRSKQYVVQKPTNFGVILIEGSTLMTPEEEAAEQAAIDAAKEHNNSIFGDASIGGDVNGAALNVYPVNGDALQRIESSRFIAATVYADGRPVATVSRLNRMCRLPSGFLAQTWEVEVSANAEIAQVTLAGTGAELAGV</sequence>
<evidence type="ECO:0000313" key="2">
    <source>
        <dbReference type="Proteomes" id="UP000494301"/>
    </source>
</evidence>
<protein>
    <submittedName>
        <fullName evidence="1">Uncharacterized protein</fullName>
    </submittedName>
</protein>
<evidence type="ECO:0000313" key="1">
    <source>
        <dbReference type="EMBL" id="CAB3972354.1"/>
    </source>
</evidence>
<dbReference type="EMBL" id="CABWIL020000032">
    <property type="protein sequence ID" value="CAB3972354.1"/>
    <property type="molecule type" value="Genomic_DNA"/>
</dbReference>
<gene>
    <name evidence="1" type="ORF">BLA3211_06926</name>
</gene>
<dbReference type="AlphaFoldDB" id="A0A6J5JKG7"/>